<protein>
    <submittedName>
        <fullName evidence="1">Uncharacterized protein</fullName>
    </submittedName>
</protein>
<organism evidence="1 2">
    <name type="scientific">Streptococcus oralis</name>
    <dbReference type="NCBI Taxonomy" id="1303"/>
    <lineage>
        <taxon>Bacteria</taxon>
        <taxon>Bacillati</taxon>
        <taxon>Bacillota</taxon>
        <taxon>Bacilli</taxon>
        <taxon>Lactobacillales</taxon>
        <taxon>Streptococcaceae</taxon>
        <taxon>Streptococcus</taxon>
    </lineage>
</organism>
<proteinExistence type="predicted"/>
<reference evidence="1 2" key="1">
    <citation type="submission" date="2016-01" db="EMBL/GenBank/DDBJ databases">
        <title>Highly variable Streptococcus oralis are common among viridans streptococci isolated from primates.</title>
        <authorList>
            <person name="Denapaite D."/>
            <person name="Rieger M."/>
            <person name="Koendgen S."/>
            <person name="Brueckner R."/>
            <person name="Ochigava I."/>
            <person name="Kappeler P."/>
            <person name="Maetz-Rensing K."/>
            <person name="Leendertz F."/>
            <person name="Hakenbeck R."/>
        </authorList>
    </citation>
    <scope>NUCLEOTIDE SEQUENCE [LARGE SCALE GENOMIC DNA]</scope>
    <source>
        <strain evidence="1 2">DD17</strain>
    </source>
</reference>
<evidence type="ECO:0000313" key="2">
    <source>
        <dbReference type="Proteomes" id="UP000072989"/>
    </source>
</evidence>
<dbReference type="Proteomes" id="UP000072989">
    <property type="component" value="Unassembled WGS sequence"/>
</dbReference>
<accession>A0A139RMY5</accession>
<sequence>MTASSPPVLRWNKEVKGVDNLVLILQERLKDKTIVFDNFFID</sequence>
<dbReference type="AlphaFoldDB" id="A0A139RMY5"/>
<gene>
    <name evidence="1" type="ORF">SORDD17_00689</name>
</gene>
<comment type="caution">
    <text evidence="1">The sequence shown here is derived from an EMBL/GenBank/DDBJ whole genome shotgun (WGS) entry which is preliminary data.</text>
</comment>
<name>A0A139RMY5_STROR</name>
<evidence type="ECO:0000313" key="1">
    <source>
        <dbReference type="EMBL" id="KXU16103.1"/>
    </source>
</evidence>
<dbReference type="EMBL" id="LQZE01000147">
    <property type="protein sequence ID" value="KXU16103.1"/>
    <property type="molecule type" value="Genomic_DNA"/>
</dbReference>